<dbReference type="Proteomes" id="UP000663829">
    <property type="component" value="Unassembled WGS sequence"/>
</dbReference>
<keyword evidence="5" id="KW-1185">Reference proteome</keyword>
<dbReference type="Proteomes" id="UP000681722">
    <property type="component" value="Unassembled WGS sequence"/>
</dbReference>
<dbReference type="EMBL" id="CAJOBA010001145">
    <property type="protein sequence ID" value="CAF3578946.1"/>
    <property type="molecule type" value="Genomic_DNA"/>
</dbReference>
<evidence type="ECO:0000313" key="4">
    <source>
        <dbReference type="EMBL" id="CAF4394554.1"/>
    </source>
</evidence>
<gene>
    <name evidence="2" type="ORF">GPM918_LOCUS38271</name>
    <name evidence="1" type="ORF">OVA965_LOCUS4383</name>
    <name evidence="4" type="ORF">SRO942_LOCUS39084</name>
    <name evidence="3" type="ORF">TMI583_LOCUS4381</name>
</gene>
<evidence type="ECO:0000313" key="1">
    <source>
        <dbReference type="EMBL" id="CAF0795900.1"/>
    </source>
</evidence>
<protein>
    <submittedName>
        <fullName evidence="2">Uncharacterized protein</fullName>
    </submittedName>
</protein>
<sequence>MTDIDRCLFNDNSKFCSIFKLFIIKQMLYMSNTTLNELGIHFKHRDVEWIKSIIVKEKEEEELKNIILPLSISDYKNEFIHVNRLLTKQHSMEELKNLIIDCCTNIGLTYCFYVWFLQSYACFYTIDKKIDDELIELLTTNELKTEIVEHFGSVGYKFILDLSTNFNHHQISYFR</sequence>
<dbReference type="EMBL" id="CAJOBC010090792">
    <property type="protein sequence ID" value="CAF4394554.1"/>
    <property type="molecule type" value="Genomic_DNA"/>
</dbReference>
<name>A0A815VPQ5_9BILA</name>
<proteinExistence type="predicted"/>
<organism evidence="2 5">
    <name type="scientific">Didymodactylos carnosus</name>
    <dbReference type="NCBI Taxonomy" id="1234261"/>
    <lineage>
        <taxon>Eukaryota</taxon>
        <taxon>Metazoa</taxon>
        <taxon>Spiralia</taxon>
        <taxon>Gnathifera</taxon>
        <taxon>Rotifera</taxon>
        <taxon>Eurotatoria</taxon>
        <taxon>Bdelloidea</taxon>
        <taxon>Philodinida</taxon>
        <taxon>Philodinidae</taxon>
        <taxon>Didymodactylos</taxon>
    </lineage>
</organism>
<evidence type="ECO:0000313" key="2">
    <source>
        <dbReference type="EMBL" id="CAF1534847.1"/>
    </source>
</evidence>
<evidence type="ECO:0000313" key="3">
    <source>
        <dbReference type="EMBL" id="CAF3578946.1"/>
    </source>
</evidence>
<dbReference type="Proteomes" id="UP000677228">
    <property type="component" value="Unassembled WGS sequence"/>
</dbReference>
<reference evidence="2" key="1">
    <citation type="submission" date="2021-02" db="EMBL/GenBank/DDBJ databases">
        <authorList>
            <person name="Nowell W R."/>
        </authorList>
    </citation>
    <scope>NUCLEOTIDE SEQUENCE</scope>
</reference>
<accession>A0A815VPQ5</accession>
<dbReference type="EMBL" id="CAJNOK010001145">
    <property type="protein sequence ID" value="CAF0795900.1"/>
    <property type="molecule type" value="Genomic_DNA"/>
</dbReference>
<dbReference type="AlphaFoldDB" id="A0A815VPQ5"/>
<dbReference type="Proteomes" id="UP000682733">
    <property type="component" value="Unassembled WGS sequence"/>
</dbReference>
<dbReference type="EMBL" id="CAJNOQ010025190">
    <property type="protein sequence ID" value="CAF1534847.1"/>
    <property type="molecule type" value="Genomic_DNA"/>
</dbReference>
<evidence type="ECO:0000313" key="5">
    <source>
        <dbReference type="Proteomes" id="UP000663829"/>
    </source>
</evidence>
<comment type="caution">
    <text evidence="2">The sequence shown here is derived from an EMBL/GenBank/DDBJ whole genome shotgun (WGS) entry which is preliminary data.</text>
</comment>